<organism evidence="10 11">
    <name type="scientific">Microcella alkalica</name>
    <dbReference type="NCBI Taxonomy" id="355930"/>
    <lineage>
        <taxon>Bacteria</taxon>
        <taxon>Bacillati</taxon>
        <taxon>Actinomycetota</taxon>
        <taxon>Actinomycetes</taxon>
        <taxon>Micrococcales</taxon>
        <taxon>Microbacteriaceae</taxon>
        <taxon>Microcella</taxon>
    </lineage>
</organism>
<evidence type="ECO:0000256" key="6">
    <source>
        <dbReference type="PIRSR" id="PIRSR038994-1"/>
    </source>
</evidence>
<dbReference type="InterPro" id="IPR011059">
    <property type="entry name" value="Metal-dep_hydrolase_composite"/>
</dbReference>
<dbReference type="EC" id="3.5.1.25" evidence="10"/>
<dbReference type="AlphaFoldDB" id="A0A839ECA4"/>
<keyword evidence="3 5" id="KW-0378">Hydrolase</keyword>
<name>A0A839ECA4_9MICO</name>
<feature type="binding site" evidence="7">
    <location>
        <position position="261"/>
    </location>
    <ligand>
        <name>substrate</name>
    </ligand>
</feature>
<evidence type="ECO:0000256" key="3">
    <source>
        <dbReference type="ARBA" id="ARBA00022801"/>
    </source>
</evidence>
<protein>
    <submittedName>
        <fullName evidence="10">N-acetylglucosamine-6-phosphate deacetylase</fullName>
        <ecNumber evidence="10">3.5.1.25</ecNumber>
    </submittedName>
</protein>
<dbReference type="RefSeq" id="WP_182491514.1">
    <property type="nucleotide sequence ID" value="NZ_BAAAOV010000011.1"/>
</dbReference>
<dbReference type="GO" id="GO:0006046">
    <property type="term" value="P:N-acetylglucosamine catabolic process"/>
    <property type="evidence" value="ECO:0007669"/>
    <property type="project" value="TreeGrafter"/>
</dbReference>
<keyword evidence="4 5" id="KW-0119">Carbohydrate metabolism</keyword>
<gene>
    <name evidence="10" type="ORF">FHX53_002363</name>
</gene>
<feature type="binding site" evidence="7">
    <location>
        <begin position="229"/>
        <end position="230"/>
    </location>
    <ligand>
        <name>substrate</name>
    </ligand>
</feature>
<feature type="binding site" evidence="8">
    <location>
        <position position="226"/>
    </location>
    <ligand>
        <name>Zn(2+)</name>
        <dbReference type="ChEBI" id="CHEBI:29105"/>
    </ligand>
</feature>
<reference evidence="10 11" key="1">
    <citation type="submission" date="2020-07" db="EMBL/GenBank/DDBJ databases">
        <title>Sequencing the genomes of 1000 actinobacteria strains.</title>
        <authorList>
            <person name="Klenk H.-P."/>
        </authorList>
    </citation>
    <scope>NUCLEOTIDE SEQUENCE [LARGE SCALE GENOMIC DNA]</scope>
    <source>
        <strain evidence="10 11">DSM 19663</strain>
    </source>
</reference>
<comment type="cofactor">
    <cofactor evidence="8">
        <name>a divalent metal cation</name>
        <dbReference type="ChEBI" id="CHEBI:60240"/>
    </cofactor>
    <text evidence="8">Binds 1 divalent metal cation per subunit.</text>
</comment>
<feature type="binding site" evidence="8">
    <location>
        <position position="141"/>
    </location>
    <ligand>
        <name>Zn(2+)</name>
        <dbReference type="ChEBI" id="CHEBI:29105"/>
    </ligand>
</feature>
<accession>A0A839ECA4</accession>
<dbReference type="InterPro" id="IPR006680">
    <property type="entry name" value="Amidohydro-rel"/>
</dbReference>
<feature type="active site" description="Proton donor/acceptor" evidence="6">
    <location>
        <position position="283"/>
    </location>
</feature>
<evidence type="ECO:0000256" key="2">
    <source>
        <dbReference type="ARBA" id="ARBA00022723"/>
    </source>
</evidence>
<dbReference type="PANTHER" id="PTHR11113:SF14">
    <property type="entry name" value="N-ACETYLGLUCOSAMINE-6-PHOSPHATE DEACETYLASE"/>
    <property type="match status" value="1"/>
</dbReference>
<evidence type="ECO:0000256" key="8">
    <source>
        <dbReference type="PIRSR" id="PIRSR038994-3"/>
    </source>
</evidence>
<dbReference type="InterPro" id="IPR003764">
    <property type="entry name" value="GlcNAc_6-P_deAcase"/>
</dbReference>
<evidence type="ECO:0000256" key="1">
    <source>
        <dbReference type="ARBA" id="ARBA00010716"/>
    </source>
</evidence>
<keyword evidence="11" id="KW-1185">Reference proteome</keyword>
<feature type="binding site" evidence="8">
    <location>
        <position position="205"/>
    </location>
    <ligand>
        <name>Zn(2+)</name>
        <dbReference type="ChEBI" id="CHEBI:29105"/>
    </ligand>
</feature>
<evidence type="ECO:0000256" key="5">
    <source>
        <dbReference type="PIRNR" id="PIRNR038994"/>
    </source>
</evidence>
<dbReference type="SUPFAM" id="SSF51338">
    <property type="entry name" value="Composite domain of metallo-dependent hydrolases"/>
    <property type="match status" value="1"/>
</dbReference>
<evidence type="ECO:0000256" key="4">
    <source>
        <dbReference type="ARBA" id="ARBA00023277"/>
    </source>
</evidence>
<evidence type="ECO:0000259" key="9">
    <source>
        <dbReference type="Pfam" id="PF01979"/>
    </source>
</evidence>
<proteinExistence type="inferred from homology"/>
<dbReference type="PIRSF" id="PIRSF038994">
    <property type="entry name" value="NagA"/>
    <property type="match status" value="1"/>
</dbReference>
<evidence type="ECO:0000256" key="7">
    <source>
        <dbReference type="PIRSR" id="PIRSR038994-2"/>
    </source>
</evidence>
<dbReference type="Pfam" id="PF01979">
    <property type="entry name" value="Amidohydro_1"/>
    <property type="match status" value="1"/>
</dbReference>
<feature type="binding site" evidence="7">
    <location>
        <begin position="317"/>
        <end position="319"/>
    </location>
    <ligand>
        <name>substrate</name>
    </ligand>
</feature>
<dbReference type="InterPro" id="IPR032466">
    <property type="entry name" value="Metal_Hydrolase"/>
</dbReference>
<feature type="domain" description="Amidohydrolase-related" evidence="9">
    <location>
        <begin position="67"/>
        <end position="384"/>
    </location>
</feature>
<feature type="binding site" evidence="7">
    <location>
        <position position="237"/>
    </location>
    <ligand>
        <name>substrate</name>
    </ligand>
</feature>
<keyword evidence="2 8" id="KW-0479">Metal-binding</keyword>
<dbReference type="GO" id="GO:0008448">
    <property type="term" value="F:N-acetylglucosamine-6-phosphate deacetylase activity"/>
    <property type="evidence" value="ECO:0007669"/>
    <property type="project" value="UniProtKB-EC"/>
</dbReference>
<evidence type="ECO:0000313" key="10">
    <source>
        <dbReference type="EMBL" id="MBA8848753.1"/>
    </source>
</evidence>
<dbReference type="SUPFAM" id="SSF51556">
    <property type="entry name" value="Metallo-dependent hydrolases"/>
    <property type="match status" value="1"/>
</dbReference>
<dbReference type="PANTHER" id="PTHR11113">
    <property type="entry name" value="N-ACETYLGLUCOSAMINE-6-PHOSPHATE DEACETYLASE"/>
    <property type="match status" value="1"/>
</dbReference>
<dbReference type="Gene3D" id="2.30.40.10">
    <property type="entry name" value="Urease, subunit C, domain 1"/>
    <property type="match status" value="1"/>
</dbReference>
<comment type="caution">
    <text evidence="10">The sequence shown here is derived from an EMBL/GenBank/DDBJ whole genome shotgun (WGS) entry which is preliminary data.</text>
</comment>
<dbReference type="GO" id="GO:0046872">
    <property type="term" value="F:metal ion binding"/>
    <property type="evidence" value="ECO:0007669"/>
    <property type="project" value="UniProtKB-KW"/>
</dbReference>
<evidence type="ECO:0000313" key="11">
    <source>
        <dbReference type="Proteomes" id="UP000585905"/>
    </source>
</evidence>
<dbReference type="Proteomes" id="UP000585905">
    <property type="component" value="Unassembled WGS sequence"/>
</dbReference>
<sequence>MRDTLIHSARLVTAANGDGIIDRPDAWIHLRHGRIAATGSGSMWRDRIGPQVDVIDAEAAVGENALLTSGLIDIHCHGGGGASFDGSLAEIERAVDLHRRHGVTGIVLSLVSAPFEELEARLARIQHAMVTVPGVLGAHLEGPFIAAGRRGAHDPSALRLPSDEHLRRLLSLGVVRQVTLAPELPGGMRAIEQVVREGAIAAIGHTEADSAVVAEAFEQGATLLTHAFNAMHGLHHRAPGPVGAAIGDDRVTLEVIPDGVHVDGQLVRILFAAAPGRVAIVSDAMAAAGAPDGRYSLGDVAVVVANGAAKVEGTDSLAGSTLTLDEGMRRCVAFGIPLADAVFAATAAPASAIGRRDLGSLAPGMPADVVLWDDDLVVSHVWQSGALIVPD</sequence>
<dbReference type="EMBL" id="JACGWX010000006">
    <property type="protein sequence ID" value="MBA8848753.1"/>
    <property type="molecule type" value="Genomic_DNA"/>
</dbReference>
<feature type="binding site" evidence="7">
    <location>
        <position position="152"/>
    </location>
    <ligand>
        <name>substrate</name>
    </ligand>
</feature>
<dbReference type="Gene3D" id="3.20.20.140">
    <property type="entry name" value="Metal-dependent hydrolases"/>
    <property type="match status" value="1"/>
</dbReference>
<comment type="similarity">
    <text evidence="1 5">Belongs to the metallo-dependent hydrolases superfamily. NagA family.</text>
</comment>